<dbReference type="RefSeq" id="WP_067576713.1">
    <property type="nucleotide sequence ID" value="NZ_JABMCZ010000003.1"/>
</dbReference>
<keyword evidence="2" id="KW-1185">Reference proteome</keyword>
<organism evidence="1 2">
    <name type="scientific">Nocardia terpenica</name>
    <dbReference type="NCBI Taxonomy" id="455432"/>
    <lineage>
        <taxon>Bacteria</taxon>
        <taxon>Bacillati</taxon>
        <taxon>Actinomycetota</taxon>
        <taxon>Actinomycetes</taxon>
        <taxon>Mycobacteriales</taxon>
        <taxon>Nocardiaceae</taxon>
        <taxon>Nocardia</taxon>
    </lineage>
</organism>
<dbReference type="OrthoDB" id="8417725at2"/>
<dbReference type="AlphaFoldDB" id="A0A164KEM3"/>
<dbReference type="CDD" id="cd07814">
    <property type="entry name" value="SRPBCC_CalC_Aha1-like"/>
    <property type="match status" value="1"/>
</dbReference>
<gene>
    <name evidence="1" type="ORF">AWN90_00640</name>
</gene>
<protein>
    <recommendedName>
        <fullName evidence="3">SRPBCC domain-containing protein</fullName>
    </recommendedName>
</protein>
<reference evidence="1 2" key="1">
    <citation type="submission" date="2016-04" db="EMBL/GenBank/DDBJ databases">
        <authorList>
            <person name="Evans L.H."/>
            <person name="Alamgir A."/>
            <person name="Owens N."/>
            <person name="Weber N.D."/>
            <person name="Virtaneva K."/>
            <person name="Barbian K."/>
            <person name="Babar A."/>
            <person name="Rosenke K."/>
        </authorList>
    </citation>
    <scope>NUCLEOTIDE SEQUENCE [LARGE SCALE GENOMIC DNA]</scope>
    <source>
        <strain evidence="1 2">IFM 0406</strain>
    </source>
</reference>
<proteinExistence type="predicted"/>
<dbReference type="Proteomes" id="UP000076512">
    <property type="component" value="Unassembled WGS sequence"/>
</dbReference>
<comment type="caution">
    <text evidence="1">The sequence shown here is derived from an EMBL/GenBank/DDBJ whole genome shotgun (WGS) entry which is preliminary data.</text>
</comment>
<dbReference type="Gene3D" id="3.30.530.20">
    <property type="match status" value="2"/>
</dbReference>
<dbReference type="InterPro" id="IPR023393">
    <property type="entry name" value="START-like_dom_sf"/>
</dbReference>
<sequence>MPKNFEIRREVVLEATPEQVWQAIATAEGLTAWAPPPHERPEGAGVEREEPKRLAVRTPELPNGAFHAFEFLLEARDGGTTVLRFVHSGFLGDDWDGEYSFEELTGFGWNMYLHTLSEYLKYFSARRATYVEAQAPAVGAATEAWPTLRKALGVPDQIRLGDQVRLTPDGLPPIEGVIDYAESPAHFLAVRTDDGLYRFHNLTAMNMPIAVGHHIFADIDREATVRAWKDWLDRLFA</sequence>
<dbReference type="EMBL" id="LWGR01000012">
    <property type="protein sequence ID" value="KZM71321.1"/>
    <property type="molecule type" value="Genomic_DNA"/>
</dbReference>
<evidence type="ECO:0000313" key="1">
    <source>
        <dbReference type="EMBL" id="KZM71321.1"/>
    </source>
</evidence>
<accession>A0A164KEM3</accession>
<dbReference type="STRING" id="455432.AWN90_00640"/>
<name>A0A164KEM3_9NOCA</name>
<dbReference type="SUPFAM" id="SSF55961">
    <property type="entry name" value="Bet v1-like"/>
    <property type="match status" value="1"/>
</dbReference>
<evidence type="ECO:0000313" key="2">
    <source>
        <dbReference type="Proteomes" id="UP000076512"/>
    </source>
</evidence>
<evidence type="ECO:0008006" key="3">
    <source>
        <dbReference type="Google" id="ProtNLM"/>
    </source>
</evidence>